<dbReference type="RefSeq" id="WP_167966844.1">
    <property type="nucleotide sequence ID" value="NZ_CP050831.1"/>
</dbReference>
<reference evidence="1 2" key="1">
    <citation type="submission" date="2020-03" db="EMBL/GenBank/DDBJ databases">
        <title>Genomic analysis of Bacteroides faecium CBA7301.</title>
        <authorList>
            <person name="Kim J."/>
            <person name="Roh S.W."/>
        </authorList>
    </citation>
    <scope>NUCLEOTIDE SEQUENCE [LARGE SCALE GENOMIC DNA]</scope>
    <source>
        <strain evidence="1 2">CBA7301</strain>
    </source>
</reference>
<dbReference type="Proteomes" id="UP000501780">
    <property type="component" value="Chromosome"/>
</dbReference>
<proteinExistence type="predicted"/>
<accession>A0A6H0KV09</accession>
<protein>
    <submittedName>
        <fullName evidence="1">DUF1848 domain-containing protein</fullName>
    </submittedName>
</protein>
<dbReference type="KEGG" id="bfc:BacF7301_24650"/>
<organism evidence="1 2">
    <name type="scientific">Bacteroides faecium</name>
    <dbReference type="NCBI Taxonomy" id="2715212"/>
    <lineage>
        <taxon>Bacteria</taxon>
        <taxon>Pseudomonadati</taxon>
        <taxon>Bacteroidota</taxon>
        <taxon>Bacteroidia</taxon>
        <taxon>Bacteroidales</taxon>
        <taxon>Bacteroidaceae</taxon>
        <taxon>Bacteroides</taxon>
    </lineage>
</organism>
<keyword evidence="2" id="KW-1185">Reference proteome</keyword>
<name>A0A6H0KV09_9BACE</name>
<evidence type="ECO:0000313" key="1">
    <source>
        <dbReference type="EMBL" id="QIU97145.1"/>
    </source>
</evidence>
<dbReference type="Pfam" id="PF08902">
    <property type="entry name" value="DUF1848"/>
    <property type="match status" value="1"/>
</dbReference>
<dbReference type="AlphaFoldDB" id="A0A6H0KV09"/>
<evidence type="ECO:0000313" key="2">
    <source>
        <dbReference type="Proteomes" id="UP000501780"/>
    </source>
</evidence>
<dbReference type="InterPro" id="IPR014998">
    <property type="entry name" value="DUF1848"/>
</dbReference>
<sequence length="312" mass="36027">MIISASRRTDIPAFYSSWFFNRIKEGYVLVPNPFNPKMISKVSLAPAVVDCVVFWTKNPAPMIDKLDKLQDYKYYFQFTLNPYGEKLENNLPSIAKRIETFKRLSDKIGKEKVIWRYDPILTNTEFNVAFHKEAFAQIADGLKDHTEKCMLGFIDHYQHIRNAVGQFNINPLTKEEIEEMAVSFKKTIDAYPTVQLDTCTTKVDLRHLNIPSGLCIDKELIERIIGCPILAKKDKNQRSICNCIESIDIGTYESCLNGCIYCYAIKGNYNTAEYNMKKHDKNSPLLIGYLSENDVVKEREMKSMKNSQYSLF</sequence>
<dbReference type="EMBL" id="CP050831">
    <property type="protein sequence ID" value="QIU97145.1"/>
    <property type="molecule type" value="Genomic_DNA"/>
</dbReference>
<gene>
    <name evidence="1" type="ORF">BacF7301_24650</name>
</gene>